<gene>
    <name evidence="2" type="ORF">FRX31_024199</name>
</gene>
<feature type="region of interest" description="Disordered" evidence="1">
    <location>
        <begin position="1"/>
        <end position="28"/>
    </location>
</feature>
<organism evidence="2 3">
    <name type="scientific">Thalictrum thalictroides</name>
    <name type="common">Rue-anemone</name>
    <name type="synonym">Anemone thalictroides</name>
    <dbReference type="NCBI Taxonomy" id="46969"/>
    <lineage>
        <taxon>Eukaryota</taxon>
        <taxon>Viridiplantae</taxon>
        <taxon>Streptophyta</taxon>
        <taxon>Embryophyta</taxon>
        <taxon>Tracheophyta</taxon>
        <taxon>Spermatophyta</taxon>
        <taxon>Magnoliopsida</taxon>
        <taxon>Ranunculales</taxon>
        <taxon>Ranunculaceae</taxon>
        <taxon>Thalictroideae</taxon>
        <taxon>Thalictrum</taxon>
    </lineage>
</organism>
<feature type="compositionally biased region" description="Basic and acidic residues" evidence="1">
    <location>
        <begin position="37"/>
        <end position="51"/>
    </location>
</feature>
<protein>
    <submittedName>
        <fullName evidence="2">Uncharacterized protein</fullName>
    </submittedName>
</protein>
<dbReference type="Proteomes" id="UP000554482">
    <property type="component" value="Unassembled WGS sequence"/>
</dbReference>
<reference evidence="2 3" key="1">
    <citation type="submission" date="2020-06" db="EMBL/GenBank/DDBJ databases">
        <title>Transcriptomic and genomic resources for Thalictrum thalictroides and T. hernandezii: Facilitating candidate gene discovery in an emerging model plant lineage.</title>
        <authorList>
            <person name="Arias T."/>
            <person name="Riano-Pachon D.M."/>
            <person name="Di Stilio V.S."/>
        </authorList>
    </citation>
    <scope>NUCLEOTIDE SEQUENCE [LARGE SCALE GENOMIC DNA]</scope>
    <source>
        <strain evidence="3">cv. WT478/WT964</strain>
        <tissue evidence="2">Leaves</tissue>
    </source>
</reference>
<name>A0A7J6VN78_THATH</name>
<dbReference type="AlphaFoldDB" id="A0A7J6VN78"/>
<dbReference type="OrthoDB" id="1749972at2759"/>
<keyword evidence="3" id="KW-1185">Reference proteome</keyword>
<evidence type="ECO:0000313" key="3">
    <source>
        <dbReference type="Proteomes" id="UP000554482"/>
    </source>
</evidence>
<dbReference type="EMBL" id="JABWDY010029657">
    <property type="protein sequence ID" value="KAF5186217.1"/>
    <property type="molecule type" value="Genomic_DNA"/>
</dbReference>
<evidence type="ECO:0000313" key="2">
    <source>
        <dbReference type="EMBL" id="KAF5186217.1"/>
    </source>
</evidence>
<proteinExistence type="predicted"/>
<comment type="caution">
    <text evidence="2">The sequence shown here is derived from an EMBL/GenBank/DDBJ whole genome shotgun (WGS) entry which is preliminary data.</text>
</comment>
<sequence>MKKRIAPNNATPGTMKIPAPNGKKPTDIRLHTRLSKQHYEAKSKGKIENMEQKNFSNLQDKVNKAKEVLDRVQMAIQANPLDTQLASIENTTLKEYNAATKEEVASAKQKAGAIWALLGDDNTEFFHKCIKGK</sequence>
<feature type="region of interest" description="Disordered" evidence="1">
    <location>
        <begin position="36"/>
        <end position="55"/>
    </location>
</feature>
<evidence type="ECO:0000256" key="1">
    <source>
        <dbReference type="SAM" id="MobiDB-lite"/>
    </source>
</evidence>
<accession>A0A7J6VN78</accession>